<protein>
    <submittedName>
        <fullName evidence="1">Uncharacterized protein</fullName>
    </submittedName>
</protein>
<dbReference type="Proteomes" id="UP001479436">
    <property type="component" value="Unassembled WGS sequence"/>
</dbReference>
<comment type="caution">
    <text evidence="1">The sequence shown here is derived from an EMBL/GenBank/DDBJ whole genome shotgun (WGS) entry which is preliminary data.</text>
</comment>
<proteinExistence type="predicted"/>
<organism evidence="1 2">
    <name type="scientific">Basidiobolus ranarum</name>
    <dbReference type="NCBI Taxonomy" id="34480"/>
    <lineage>
        <taxon>Eukaryota</taxon>
        <taxon>Fungi</taxon>
        <taxon>Fungi incertae sedis</taxon>
        <taxon>Zoopagomycota</taxon>
        <taxon>Entomophthoromycotina</taxon>
        <taxon>Basidiobolomycetes</taxon>
        <taxon>Basidiobolales</taxon>
        <taxon>Basidiobolaceae</taxon>
        <taxon>Basidiobolus</taxon>
    </lineage>
</organism>
<accession>A0ABR2VKL4</accession>
<name>A0ABR2VKL4_9FUNG</name>
<sequence length="300" mass="33672">MLVGQMSSSQMGVPSLKHWTSFTFLGVPQDRADLTFLGSMEMPDEQMSNILWDVCETLGKDLVLPGHSGEGTIPRNPNNYKELNPKAIHKDADNLDDAWNKITNGLKQKISQKLVNKKLLTKFSRNWNKAINSRNTQLRESTDSDVGIGSIDLKDICDASKIHSVSKFNTLVAFKEILPDDILPNGIENFCENMENNMESVKLGDLVANTWDDDNIWDKIASKLINYINDKKLTKAQYKALCKGMGQWSNSLKKDGEELNCKETNGEARETNELSAYKTHYKTYSLVVKAASKINISSMS</sequence>
<evidence type="ECO:0000313" key="1">
    <source>
        <dbReference type="EMBL" id="KAK9670923.1"/>
    </source>
</evidence>
<gene>
    <name evidence="1" type="ORF">K7432_017244</name>
</gene>
<evidence type="ECO:0000313" key="2">
    <source>
        <dbReference type="Proteomes" id="UP001479436"/>
    </source>
</evidence>
<keyword evidence="2" id="KW-1185">Reference proteome</keyword>
<dbReference type="EMBL" id="JASJQH010010389">
    <property type="protein sequence ID" value="KAK9670923.1"/>
    <property type="molecule type" value="Genomic_DNA"/>
</dbReference>
<reference evidence="1 2" key="1">
    <citation type="submission" date="2023-04" db="EMBL/GenBank/DDBJ databases">
        <title>Genome of Basidiobolus ranarum AG-B5.</title>
        <authorList>
            <person name="Stajich J.E."/>
            <person name="Carter-House D."/>
            <person name="Gryganskyi A."/>
        </authorList>
    </citation>
    <scope>NUCLEOTIDE SEQUENCE [LARGE SCALE GENOMIC DNA]</scope>
    <source>
        <strain evidence="1 2">AG-B5</strain>
    </source>
</reference>